<dbReference type="Proteomes" id="UP000663844">
    <property type="component" value="Unassembled WGS sequence"/>
</dbReference>
<dbReference type="InterPro" id="IPR013128">
    <property type="entry name" value="Peptidase_C1A"/>
</dbReference>
<evidence type="ECO:0000313" key="3">
    <source>
        <dbReference type="EMBL" id="CAF1259125.1"/>
    </source>
</evidence>
<organism evidence="4 5">
    <name type="scientific">Adineta steineri</name>
    <dbReference type="NCBI Taxonomy" id="433720"/>
    <lineage>
        <taxon>Eukaryota</taxon>
        <taxon>Metazoa</taxon>
        <taxon>Spiralia</taxon>
        <taxon>Gnathifera</taxon>
        <taxon>Rotifera</taxon>
        <taxon>Eurotatoria</taxon>
        <taxon>Bdelloidea</taxon>
        <taxon>Adinetida</taxon>
        <taxon>Adinetidae</taxon>
        <taxon>Adineta</taxon>
    </lineage>
</organism>
<dbReference type="Proteomes" id="UP000663845">
    <property type="component" value="Unassembled WGS sequence"/>
</dbReference>
<reference evidence="4" key="1">
    <citation type="submission" date="2021-02" db="EMBL/GenBank/DDBJ databases">
        <authorList>
            <person name="Nowell W R."/>
        </authorList>
    </citation>
    <scope>NUCLEOTIDE SEQUENCE</scope>
</reference>
<accession>A0A819WXG7</accession>
<dbReference type="EMBL" id="CAJOAZ010006362">
    <property type="protein sequence ID" value="CAF4131954.1"/>
    <property type="molecule type" value="Genomic_DNA"/>
</dbReference>
<proteinExistence type="inferred from homology"/>
<dbReference type="EMBL" id="CAJNOG010000472">
    <property type="protein sequence ID" value="CAF1259125.1"/>
    <property type="molecule type" value="Genomic_DNA"/>
</dbReference>
<comment type="caution">
    <text evidence="4">The sequence shown here is derived from an EMBL/GenBank/DDBJ whole genome shotgun (WGS) entry which is preliminary data.</text>
</comment>
<dbReference type="CDD" id="cd02619">
    <property type="entry name" value="Peptidase_C1"/>
    <property type="match status" value="1"/>
</dbReference>
<dbReference type="SUPFAM" id="SSF54001">
    <property type="entry name" value="Cysteine proteinases"/>
    <property type="match status" value="1"/>
</dbReference>
<dbReference type="PANTHER" id="PTHR12411">
    <property type="entry name" value="CYSTEINE PROTEASE FAMILY C1-RELATED"/>
    <property type="match status" value="1"/>
</dbReference>
<dbReference type="InterPro" id="IPR000668">
    <property type="entry name" value="Peptidase_C1A_C"/>
</dbReference>
<dbReference type="Pfam" id="PF00112">
    <property type="entry name" value="Peptidase_C1"/>
    <property type="match status" value="1"/>
</dbReference>
<sequence>MILSNNNQSHNDHSMKDKKLVSRPMRPLIFPKQRLANSVDLRQWMPPIDNQHDMKTCCASAFAALCNYLFKRSMGRQSSVSRLFIYYNGQMIQQRTLQVEDRGVFPQNIALGLRKYGVCEEKYWPYEKHLLNELPPDSVYERASRYTVIPLHMICDINTIETCLHNQLPVLIGIKLIQQNIQHNGGYLQVPADLNDPLIKKTGIHGIMIVGYNRKTQYFICRNSYGENWGYHGYFYLPYEYLTHPSLIDHMRGLWSILKIIPRTTTLPTVRRLVVS</sequence>
<gene>
    <name evidence="3" type="ORF">JYZ213_LOCUS30052</name>
    <name evidence="4" type="ORF">OXD698_LOCUS37065</name>
</gene>
<evidence type="ECO:0000313" key="5">
    <source>
        <dbReference type="Proteomes" id="UP000663844"/>
    </source>
</evidence>
<feature type="domain" description="Peptidase C1A papain C-terminal" evidence="2">
    <location>
        <begin position="36"/>
        <end position="237"/>
    </location>
</feature>
<evidence type="ECO:0000259" key="2">
    <source>
        <dbReference type="Pfam" id="PF00112"/>
    </source>
</evidence>
<dbReference type="InterPro" id="IPR038765">
    <property type="entry name" value="Papain-like_cys_pep_sf"/>
</dbReference>
<evidence type="ECO:0000313" key="4">
    <source>
        <dbReference type="EMBL" id="CAF4131954.1"/>
    </source>
</evidence>
<dbReference type="GO" id="GO:0008234">
    <property type="term" value="F:cysteine-type peptidase activity"/>
    <property type="evidence" value="ECO:0007669"/>
    <property type="project" value="InterPro"/>
</dbReference>
<dbReference type="Gene3D" id="3.90.70.10">
    <property type="entry name" value="Cysteine proteinases"/>
    <property type="match status" value="1"/>
</dbReference>
<dbReference type="GO" id="GO:0006508">
    <property type="term" value="P:proteolysis"/>
    <property type="evidence" value="ECO:0007669"/>
    <property type="project" value="InterPro"/>
</dbReference>
<comment type="similarity">
    <text evidence="1">Belongs to the peptidase C1 family.</text>
</comment>
<evidence type="ECO:0000256" key="1">
    <source>
        <dbReference type="ARBA" id="ARBA00008455"/>
    </source>
</evidence>
<dbReference type="AlphaFoldDB" id="A0A819WXG7"/>
<name>A0A819WXG7_9BILA</name>
<protein>
    <recommendedName>
        <fullName evidence="2">Peptidase C1A papain C-terminal domain-containing protein</fullName>
    </recommendedName>
</protein>